<dbReference type="Proteomes" id="UP001324634">
    <property type="component" value="Chromosome"/>
</dbReference>
<dbReference type="EMBL" id="CP139487">
    <property type="protein sequence ID" value="WPU66256.1"/>
    <property type="molecule type" value="Genomic_DNA"/>
</dbReference>
<dbReference type="AlphaFoldDB" id="A0AAX4HTD1"/>
<keyword evidence="4" id="KW-1185">Reference proteome</keyword>
<dbReference type="InterPro" id="IPR011990">
    <property type="entry name" value="TPR-like_helical_dom_sf"/>
</dbReference>
<feature type="chain" id="PRO_5043993829" evidence="2">
    <location>
        <begin position="22"/>
        <end position="259"/>
    </location>
</feature>
<dbReference type="SUPFAM" id="SSF48452">
    <property type="entry name" value="TPR-like"/>
    <property type="match status" value="1"/>
</dbReference>
<keyword evidence="1" id="KW-0175">Coiled coil</keyword>
<gene>
    <name evidence="3" type="ORF">SOO65_05805</name>
</gene>
<sequence>MTKILSIVVLATLFTSCIKTADQVNREKRFDNMTEQLKDSQGLMADMVGQLKDMQKQLDRMNGKIEELEHKQSQANPETAKLTESVNLMKTQQETEAAQLLQIQNELKEQRTFIEKVTASIAAMGEKEKAPATKATKKKSARSDLEEALQLIKENKYAEARTELEALIDHDDLTPGDHNKVMHGLGKVEYYTGNSEKALVYFSKIYTKYPKASLAPSSLLFIGRSLNKLGKKDEAKQAFAKVVEDYKGTKEANEAKKEL</sequence>
<evidence type="ECO:0000256" key="2">
    <source>
        <dbReference type="SAM" id="SignalP"/>
    </source>
</evidence>
<reference evidence="3 4" key="1">
    <citation type="submission" date="2023-11" db="EMBL/GenBank/DDBJ databases">
        <title>Peredibacter starrii A3.12.</title>
        <authorList>
            <person name="Mitchell R.J."/>
        </authorList>
    </citation>
    <scope>NUCLEOTIDE SEQUENCE [LARGE SCALE GENOMIC DNA]</scope>
    <source>
        <strain evidence="3 4">A3.12</strain>
    </source>
</reference>
<evidence type="ECO:0000313" key="3">
    <source>
        <dbReference type="EMBL" id="WPU66256.1"/>
    </source>
</evidence>
<evidence type="ECO:0000256" key="1">
    <source>
        <dbReference type="SAM" id="Coils"/>
    </source>
</evidence>
<proteinExistence type="predicted"/>
<protein>
    <submittedName>
        <fullName evidence="3">Tetratricopeptide repeat protein</fullName>
    </submittedName>
</protein>
<feature type="coiled-coil region" evidence="1">
    <location>
        <begin position="44"/>
        <end position="110"/>
    </location>
</feature>
<dbReference type="Gene3D" id="1.25.40.10">
    <property type="entry name" value="Tetratricopeptide repeat domain"/>
    <property type="match status" value="1"/>
</dbReference>
<dbReference type="RefSeq" id="WP_321398285.1">
    <property type="nucleotide sequence ID" value="NZ_CP139487.1"/>
</dbReference>
<name>A0AAX4HTD1_9BACT</name>
<dbReference type="KEGG" id="psti:SOO65_05805"/>
<dbReference type="Pfam" id="PF13174">
    <property type="entry name" value="TPR_6"/>
    <property type="match status" value="2"/>
</dbReference>
<dbReference type="PROSITE" id="PS51257">
    <property type="entry name" value="PROKAR_LIPOPROTEIN"/>
    <property type="match status" value="1"/>
</dbReference>
<keyword evidence="2" id="KW-0732">Signal</keyword>
<evidence type="ECO:0000313" key="4">
    <source>
        <dbReference type="Proteomes" id="UP001324634"/>
    </source>
</evidence>
<feature type="signal peptide" evidence="2">
    <location>
        <begin position="1"/>
        <end position="21"/>
    </location>
</feature>
<dbReference type="InterPro" id="IPR019734">
    <property type="entry name" value="TPR_rpt"/>
</dbReference>
<accession>A0AAX4HTD1</accession>
<organism evidence="3 4">
    <name type="scientific">Peredibacter starrii</name>
    <dbReference type="NCBI Taxonomy" id="28202"/>
    <lineage>
        <taxon>Bacteria</taxon>
        <taxon>Pseudomonadati</taxon>
        <taxon>Bdellovibrionota</taxon>
        <taxon>Bacteriovoracia</taxon>
        <taxon>Bacteriovoracales</taxon>
        <taxon>Bacteriovoracaceae</taxon>
        <taxon>Peredibacter</taxon>
    </lineage>
</organism>